<sequence length="313" mass="35128">MYMYMLFVSLFCMAFLVEAKLVVEHVVGELSKDQVQHGKYGFGCLENLFGDEGRHILHDYKDLVAVNPKENHDDNDYDQLRYEAIYVMFGADGVDTICDTTLRLRKARLLQGRKTKPMPTHTNANNFNYNHRNTQYDATCIPSEAYYPADNDPMGEYNEWAQENVDPFLPEGADRTSRTDPAKLVRSIQDTIDVSLEAEYASMACHPIVEGIQALATIPDAVFINQGAIIGSLKSFICGFSSRTAAFATNTLYSQMARAQAHDFYIDAAESSAAYMNTANMVNTVCTNSNAQLSRAVEELSDIKRALETRFRV</sequence>
<evidence type="ECO:0000313" key="3">
    <source>
        <dbReference type="Proteomes" id="UP001153069"/>
    </source>
</evidence>
<reference evidence="2" key="1">
    <citation type="submission" date="2020-06" db="EMBL/GenBank/DDBJ databases">
        <authorList>
            <consortium name="Plant Systems Biology data submission"/>
        </authorList>
    </citation>
    <scope>NUCLEOTIDE SEQUENCE</scope>
    <source>
        <strain evidence="2">D6</strain>
    </source>
</reference>
<dbReference type="EMBL" id="CAICTM010000208">
    <property type="protein sequence ID" value="CAB9504804.1"/>
    <property type="molecule type" value="Genomic_DNA"/>
</dbReference>
<evidence type="ECO:0000256" key="1">
    <source>
        <dbReference type="SAM" id="SignalP"/>
    </source>
</evidence>
<feature type="chain" id="PRO_5040108017" evidence="1">
    <location>
        <begin position="20"/>
        <end position="313"/>
    </location>
</feature>
<comment type="caution">
    <text evidence="2">The sequence shown here is derived from an EMBL/GenBank/DDBJ whole genome shotgun (WGS) entry which is preliminary data.</text>
</comment>
<dbReference type="Proteomes" id="UP001153069">
    <property type="component" value="Unassembled WGS sequence"/>
</dbReference>
<keyword evidence="3" id="KW-1185">Reference proteome</keyword>
<accession>A0A9N8DLJ8</accession>
<dbReference type="AlphaFoldDB" id="A0A9N8DLJ8"/>
<name>A0A9N8DLJ8_9STRA</name>
<keyword evidence="1" id="KW-0732">Signal</keyword>
<organism evidence="2 3">
    <name type="scientific">Seminavis robusta</name>
    <dbReference type="NCBI Taxonomy" id="568900"/>
    <lineage>
        <taxon>Eukaryota</taxon>
        <taxon>Sar</taxon>
        <taxon>Stramenopiles</taxon>
        <taxon>Ochrophyta</taxon>
        <taxon>Bacillariophyta</taxon>
        <taxon>Bacillariophyceae</taxon>
        <taxon>Bacillariophycidae</taxon>
        <taxon>Naviculales</taxon>
        <taxon>Naviculaceae</taxon>
        <taxon>Seminavis</taxon>
    </lineage>
</organism>
<protein>
    <submittedName>
        <fullName evidence="2">Uncharacterized protein</fullName>
    </submittedName>
</protein>
<feature type="signal peptide" evidence="1">
    <location>
        <begin position="1"/>
        <end position="19"/>
    </location>
</feature>
<proteinExistence type="predicted"/>
<gene>
    <name evidence="2" type="ORF">SEMRO_209_G087350.1</name>
</gene>
<evidence type="ECO:0000313" key="2">
    <source>
        <dbReference type="EMBL" id="CAB9504804.1"/>
    </source>
</evidence>